<comment type="similarity">
    <text evidence="2 7">Belongs to the germin family.</text>
</comment>
<evidence type="ECO:0000256" key="4">
    <source>
        <dbReference type="ARBA" id="ARBA00022525"/>
    </source>
</evidence>
<name>A0A2G2VPX7_CAPBA</name>
<dbReference type="GO" id="GO:0048046">
    <property type="term" value="C:apoplast"/>
    <property type="evidence" value="ECO:0007669"/>
    <property type="project" value="UniProtKB-SubCell"/>
</dbReference>
<proteinExistence type="inferred from homology"/>
<evidence type="ECO:0000256" key="7">
    <source>
        <dbReference type="RuleBase" id="RU366015"/>
    </source>
</evidence>
<evidence type="ECO:0000313" key="10">
    <source>
        <dbReference type="Proteomes" id="UP000224567"/>
    </source>
</evidence>
<keyword evidence="3 7" id="KW-0052">Apoplast</keyword>
<evidence type="ECO:0000256" key="5">
    <source>
        <dbReference type="ARBA" id="ARBA00022723"/>
    </source>
</evidence>
<gene>
    <name evidence="9" type="ORF">CQW23_26834</name>
</gene>
<dbReference type="InterPro" id="IPR011051">
    <property type="entry name" value="RmlC_Cupin_sf"/>
</dbReference>
<dbReference type="EMBL" id="MLFT02000011">
    <property type="protein sequence ID" value="PHT35034.1"/>
    <property type="molecule type" value="Genomic_DNA"/>
</dbReference>
<evidence type="ECO:0000256" key="3">
    <source>
        <dbReference type="ARBA" id="ARBA00022523"/>
    </source>
</evidence>
<organism evidence="9 10">
    <name type="scientific">Capsicum baccatum</name>
    <name type="common">Peruvian pepper</name>
    <dbReference type="NCBI Taxonomy" id="33114"/>
    <lineage>
        <taxon>Eukaryota</taxon>
        <taxon>Viridiplantae</taxon>
        <taxon>Streptophyta</taxon>
        <taxon>Embryophyta</taxon>
        <taxon>Tracheophyta</taxon>
        <taxon>Spermatophyta</taxon>
        <taxon>Magnoliopsida</taxon>
        <taxon>eudicotyledons</taxon>
        <taxon>Gunneridae</taxon>
        <taxon>Pentapetalae</taxon>
        <taxon>asterids</taxon>
        <taxon>lamiids</taxon>
        <taxon>Solanales</taxon>
        <taxon>Solanaceae</taxon>
        <taxon>Solanoideae</taxon>
        <taxon>Capsiceae</taxon>
        <taxon>Capsicum</taxon>
    </lineage>
</organism>
<keyword evidence="10" id="KW-1185">Reference proteome</keyword>
<dbReference type="PANTHER" id="PTHR31238">
    <property type="entry name" value="GERMIN-LIKE PROTEIN SUBFAMILY 3 MEMBER 3"/>
    <property type="match status" value="1"/>
</dbReference>
<keyword evidence="6 7" id="KW-0464">Manganese</keyword>
<reference evidence="10" key="2">
    <citation type="journal article" date="2017" name="J. Anim. Genet.">
        <title>Multiple reference genome sequences of hot pepper reveal the massive evolution of plant disease resistance genes by retroduplication.</title>
        <authorList>
            <person name="Kim S."/>
            <person name="Park J."/>
            <person name="Yeom S.-I."/>
            <person name="Kim Y.-M."/>
            <person name="Seo E."/>
            <person name="Kim K.-T."/>
            <person name="Kim M.-S."/>
            <person name="Lee J.M."/>
            <person name="Cheong K."/>
            <person name="Shin H.-S."/>
            <person name="Kim S.-B."/>
            <person name="Han K."/>
            <person name="Lee J."/>
            <person name="Park M."/>
            <person name="Lee H.-A."/>
            <person name="Lee H.-Y."/>
            <person name="Lee Y."/>
            <person name="Oh S."/>
            <person name="Lee J.H."/>
            <person name="Choi E."/>
            <person name="Choi E."/>
            <person name="Lee S.E."/>
            <person name="Jeon J."/>
            <person name="Kim H."/>
            <person name="Choi G."/>
            <person name="Song H."/>
            <person name="Lee J."/>
            <person name="Lee S.-C."/>
            <person name="Kwon J.-K."/>
            <person name="Lee H.-Y."/>
            <person name="Koo N."/>
            <person name="Hong Y."/>
            <person name="Kim R.W."/>
            <person name="Kang W.-H."/>
            <person name="Huh J.H."/>
            <person name="Kang B.-C."/>
            <person name="Yang T.-J."/>
            <person name="Lee Y.-H."/>
            <person name="Bennetzen J.L."/>
            <person name="Choi D."/>
        </authorList>
    </citation>
    <scope>NUCLEOTIDE SEQUENCE [LARGE SCALE GENOMIC DNA]</scope>
    <source>
        <strain evidence="10">cv. PBC81</strain>
    </source>
</reference>
<evidence type="ECO:0000259" key="8">
    <source>
        <dbReference type="Pfam" id="PF00190"/>
    </source>
</evidence>
<dbReference type="InterPro" id="IPR014710">
    <property type="entry name" value="RmlC-like_jellyroll"/>
</dbReference>
<protein>
    <recommendedName>
        <fullName evidence="7">Germin-like protein</fullName>
    </recommendedName>
</protein>
<dbReference type="SUPFAM" id="SSF51182">
    <property type="entry name" value="RmlC-like cupins"/>
    <property type="match status" value="1"/>
</dbReference>
<evidence type="ECO:0000256" key="2">
    <source>
        <dbReference type="ARBA" id="ARBA00007456"/>
    </source>
</evidence>
<keyword evidence="4 7" id="KW-0964">Secreted</keyword>
<dbReference type="AlphaFoldDB" id="A0A2G2VPX7"/>
<comment type="subcellular location">
    <subcellularLocation>
        <location evidence="1 7">Secreted</location>
        <location evidence="1 7">Extracellular space</location>
        <location evidence="1 7">Apoplast</location>
    </subcellularLocation>
</comment>
<comment type="caution">
    <text evidence="9">The sequence shown here is derived from an EMBL/GenBank/DDBJ whole genome shotgun (WGS) entry which is preliminary data.</text>
</comment>
<feature type="domain" description="Cupin type-1" evidence="8">
    <location>
        <begin position="33"/>
        <end position="101"/>
    </location>
</feature>
<dbReference type="InterPro" id="IPR006045">
    <property type="entry name" value="Cupin_1"/>
</dbReference>
<reference evidence="9 10" key="1">
    <citation type="journal article" date="2017" name="Genome Biol.">
        <title>New reference genome sequences of hot pepper reveal the massive evolution of plant disease-resistance genes by retroduplication.</title>
        <authorList>
            <person name="Kim S."/>
            <person name="Park J."/>
            <person name="Yeom S.I."/>
            <person name="Kim Y.M."/>
            <person name="Seo E."/>
            <person name="Kim K.T."/>
            <person name="Kim M.S."/>
            <person name="Lee J.M."/>
            <person name="Cheong K."/>
            <person name="Shin H.S."/>
            <person name="Kim S.B."/>
            <person name="Han K."/>
            <person name="Lee J."/>
            <person name="Park M."/>
            <person name="Lee H.A."/>
            <person name="Lee H.Y."/>
            <person name="Lee Y."/>
            <person name="Oh S."/>
            <person name="Lee J.H."/>
            <person name="Choi E."/>
            <person name="Choi E."/>
            <person name="Lee S.E."/>
            <person name="Jeon J."/>
            <person name="Kim H."/>
            <person name="Choi G."/>
            <person name="Song H."/>
            <person name="Lee J."/>
            <person name="Lee S.C."/>
            <person name="Kwon J.K."/>
            <person name="Lee H.Y."/>
            <person name="Koo N."/>
            <person name="Hong Y."/>
            <person name="Kim R.W."/>
            <person name="Kang W.H."/>
            <person name="Huh J.H."/>
            <person name="Kang B.C."/>
            <person name="Yang T.J."/>
            <person name="Lee Y.H."/>
            <person name="Bennetzen J.L."/>
            <person name="Choi D."/>
        </authorList>
    </citation>
    <scope>NUCLEOTIDE SEQUENCE [LARGE SCALE GENOMIC DNA]</scope>
    <source>
        <strain evidence="10">cv. PBC81</strain>
    </source>
</reference>
<dbReference type="Proteomes" id="UP000224567">
    <property type="component" value="Unassembled WGS sequence"/>
</dbReference>
<sequence>MLLLLDGQSGLLEILQFPRGGVRLDLWTPLTSFALKTLQVGDLYVFPKGIVPYQYNSDWNKSATAISGFGSANAGIVSLPTTLFATRIDDQIFTKSFKSGVATIQKIKASLSS</sequence>
<evidence type="ECO:0000313" key="9">
    <source>
        <dbReference type="EMBL" id="PHT35034.1"/>
    </source>
</evidence>
<dbReference type="PRINTS" id="PR00325">
    <property type="entry name" value="GERMIN"/>
</dbReference>
<dbReference type="Gene3D" id="2.60.120.10">
    <property type="entry name" value="Jelly Rolls"/>
    <property type="match status" value="1"/>
</dbReference>
<evidence type="ECO:0000256" key="6">
    <source>
        <dbReference type="ARBA" id="ARBA00023211"/>
    </source>
</evidence>
<evidence type="ECO:0000256" key="1">
    <source>
        <dbReference type="ARBA" id="ARBA00004271"/>
    </source>
</evidence>
<dbReference type="Pfam" id="PF00190">
    <property type="entry name" value="Cupin_1"/>
    <property type="match status" value="1"/>
</dbReference>
<dbReference type="OrthoDB" id="1723875at2759"/>
<dbReference type="InterPro" id="IPR001929">
    <property type="entry name" value="Germin"/>
</dbReference>
<dbReference type="STRING" id="33114.A0A2G2VPX7"/>
<accession>A0A2G2VPX7</accession>
<keyword evidence="5 7" id="KW-0479">Metal-binding</keyword>
<dbReference type="GO" id="GO:0030145">
    <property type="term" value="F:manganese ion binding"/>
    <property type="evidence" value="ECO:0007669"/>
    <property type="project" value="UniProtKB-UniRule"/>
</dbReference>